<organism evidence="2 3">
    <name type="scientific">Aeropyrum pernix</name>
    <dbReference type="NCBI Taxonomy" id="56636"/>
    <lineage>
        <taxon>Archaea</taxon>
        <taxon>Thermoproteota</taxon>
        <taxon>Thermoprotei</taxon>
        <taxon>Desulfurococcales</taxon>
        <taxon>Desulfurococcaceae</taxon>
        <taxon>Aeropyrum</taxon>
    </lineage>
</organism>
<name>A0A401H7I0_AERPX</name>
<dbReference type="EMBL" id="BDMD01000001">
    <property type="protein sequence ID" value="GBF08292.1"/>
    <property type="molecule type" value="Genomic_DNA"/>
</dbReference>
<protein>
    <recommendedName>
        <fullName evidence="1">C2H2-type domain-containing protein</fullName>
    </recommendedName>
</protein>
<sequence length="97" mass="10544">MVIPVLSRLTGDNIAVRVARMAAFGEGLEAGDLSPHLAYAAAQVAELLRWETGVCPFCGRRLQSRRGYYIHLVRVHSGDIARLVDRVAERGASGRGL</sequence>
<feature type="domain" description="C2H2-type" evidence="1">
    <location>
        <begin position="55"/>
        <end position="76"/>
    </location>
</feature>
<comment type="caution">
    <text evidence="2">The sequence shown here is derived from an EMBL/GenBank/DDBJ whole genome shotgun (WGS) entry which is preliminary data.</text>
</comment>
<accession>A0A401H7I0</accession>
<evidence type="ECO:0000259" key="1">
    <source>
        <dbReference type="PROSITE" id="PS00028"/>
    </source>
</evidence>
<gene>
    <name evidence="2" type="ORF">apy_00170</name>
</gene>
<evidence type="ECO:0000313" key="3">
    <source>
        <dbReference type="Proteomes" id="UP000291213"/>
    </source>
</evidence>
<reference evidence="2 3" key="1">
    <citation type="submission" date="2017-02" db="EMBL/GenBank/DDBJ databases">
        <title>isolation and characterization of a novel temperate virus Aeropyrum globular virus 1 infecting hyperthermophilic archaeon Aeropyrum.</title>
        <authorList>
            <person name="Yumiya M."/>
            <person name="Yoshida T."/>
            <person name="Sako Y."/>
        </authorList>
    </citation>
    <scope>NUCLEOTIDE SEQUENCE [LARGE SCALE GENOMIC DNA]</scope>
    <source>
        <strain evidence="2 3">YK1-12-2013</strain>
    </source>
</reference>
<dbReference type="AlphaFoldDB" id="A0A401H7I0"/>
<dbReference type="PROSITE" id="PS00028">
    <property type="entry name" value="ZINC_FINGER_C2H2_1"/>
    <property type="match status" value="1"/>
</dbReference>
<dbReference type="Proteomes" id="UP000291213">
    <property type="component" value="Unassembled WGS sequence"/>
</dbReference>
<dbReference type="InterPro" id="IPR013087">
    <property type="entry name" value="Znf_C2H2_type"/>
</dbReference>
<evidence type="ECO:0000313" key="2">
    <source>
        <dbReference type="EMBL" id="GBF08292.1"/>
    </source>
</evidence>
<proteinExistence type="predicted"/>